<reference evidence="2 3" key="1">
    <citation type="submission" date="2017-12" db="EMBL/GenBank/DDBJ databases">
        <title>Comparative genomics of Botrytis spp.</title>
        <authorList>
            <person name="Valero-Jimenez C.A."/>
            <person name="Tapia P."/>
            <person name="Veloso J."/>
            <person name="Silva-Moreno E."/>
            <person name="Staats M."/>
            <person name="Valdes J.H."/>
            <person name="Van Kan J.A.L."/>
        </authorList>
    </citation>
    <scope>NUCLEOTIDE SEQUENCE [LARGE SCALE GENOMIC DNA]</scope>
    <source>
        <strain evidence="2 3">MUCL3349</strain>
    </source>
</reference>
<evidence type="ECO:0000313" key="3">
    <source>
        <dbReference type="Proteomes" id="UP000297280"/>
    </source>
</evidence>
<feature type="region of interest" description="Disordered" evidence="1">
    <location>
        <begin position="25"/>
        <end position="90"/>
    </location>
</feature>
<accession>A0A4Z1K9S0</accession>
<dbReference type="AlphaFoldDB" id="A0A4Z1K9S0"/>
<dbReference type="EMBL" id="PQXO01001586">
    <property type="protein sequence ID" value="TGO80870.1"/>
    <property type="molecule type" value="Genomic_DNA"/>
</dbReference>
<gene>
    <name evidence="2" type="ORF">BPOR_1596g00010</name>
</gene>
<evidence type="ECO:0000313" key="2">
    <source>
        <dbReference type="EMBL" id="TGO80870.1"/>
    </source>
</evidence>
<protein>
    <submittedName>
        <fullName evidence="2">Uncharacterized protein</fullName>
    </submittedName>
</protein>
<name>A0A4Z1K9S0_9HELO</name>
<sequence>MCCLCKLRSDVYEFEQLLTYCEASRKEPNPDAKETTFSVAGSQNLKSSFDRQGNEAGARERNPRAPTQHLLDHRHRAPVEKSFFVRKTDP</sequence>
<evidence type="ECO:0000256" key="1">
    <source>
        <dbReference type="SAM" id="MobiDB-lite"/>
    </source>
</evidence>
<keyword evidence="3" id="KW-1185">Reference proteome</keyword>
<dbReference type="Proteomes" id="UP000297280">
    <property type="component" value="Unassembled WGS sequence"/>
</dbReference>
<feature type="compositionally biased region" description="Polar residues" evidence="1">
    <location>
        <begin position="35"/>
        <end position="47"/>
    </location>
</feature>
<proteinExistence type="predicted"/>
<feature type="compositionally biased region" description="Basic and acidic residues" evidence="1">
    <location>
        <begin position="48"/>
        <end position="63"/>
    </location>
</feature>
<organism evidence="2 3">
    <name type="scientific">Botrytis porri</name>
    <dbReference type="NCBI Taxonomy" id="87229"/>
    <lineage>
        <taxon>Eukaryota</taxon>
        <taxon>Fungi</taxon>
        <taxon>Dikarya</taxon>
        <taxon>Ascomycota</taxon>
        <taxon>Pezizomycotina</taxon>
        <taxon>Leotiomycetes</taxon>
        <taxon>Helotiales</taxon>
        <taxon>Sclerotiniaceae</taxon>
        <taxon>Botrytis</taxon>
    </lineage>
</organism>
<feature type="compositionally biased region" description="Basic and acidic residues" evidence="1">
    <location>
        <begin position="25"/>
        <end position="34"/>
    </location>
</feature>
<comment type="caution">
    <text evidence="2">The sequence shown here is derived from an EMBL/GenBank/DDBJ whole genome shotgun (WGS) entry which is preliminary data.</text>
</comment>